<sequence>MTKAQRTLTLLFIIGTLPVIASYGLYLWWKPLSQTNHGELLETHPAGLQELWPEGANSGKTLGEVVRKKWVFLTVQSANCDARCQQKLYLMRQIRTAQNENMERVERVWVILGEGQPDPQLLKLHPGLHLTRVTDLTKLSQLPLSTDSGAFIFLIDPLGNLVLRYDDRSEPKGILKDLGRLLRFSGLG</sequence>
<reference evidence="2 3" key="1">
    <citation type="journal article" date="2015" name="Genome Announc.">
        <title>Complete Genome Sequence of a Novel Bacterium within the Family Rhodocyclaceae That Degrades Polycyclic Aromatic Hydrocarbons.</title>
        <authorList>
            <person name="Singleton D.R."/>
            <person name="Dickey A.N."/>
            <person name="Scholl E.H."/>
            <person name="Wright F.A."/>
            <person name="Aitken M.D."/>
        </authorList>
    </citation>
    <scope>NUCLEOTIDE SEQUENCE [LARGE SCALE GENOMIC DNA]</scope>
    <source>
        <strain evidence="3">PG1-Ca6</strain>
    </source>
</reference>
<keyword evidence="1" id="KW-0472">Membrane</keyword>
<accession>A0A0C5J714</accession>
<feature type="transmembrane region" description="Helical" evidence="1">
    <location>
        <begin position="7"/>
        <end position="29"/>
    </location>
</feature>
<dbReference type="EMBL" id="CP010554">
    <property type="protein sequence ID" value="AJP47513.1"/>
    <property type="molecule type" value="Genomic_DNA"/>
</dbReference>
<dbReference type="HOGENOM" id="CLU_109681_0_0_4"/>
<dbReference type="AlphaFoldDB" id="A0A0C5J714"/>
<dbReference type="Proteomes" id="UP000061603">
    <property type="component" value="Chromosome"/>
</dbReference>
<keyword evidence="3" id="KW-1185">Reference proteome</keyword>
<gene>
    <name evidence="2" type="ORF">PG1C_01615</name>
</gene>
<dbReference type="KEGG" id="rbu:PG1C_01615"/>
<dbReference type="SUPFAM" id="SSF52833">
    <property type="entry name" value="Thioredoxin-like"/>
    <property type="match status" value="1"/>
</dbReference>
<evidence type="ECO:0008006" key="4">
    <source>
        <dbReference type="Google" id="ProtNLM"/>
    </source>
</evidence>
<keyword evidence="1" id="KW-1133">Transmembrane helix</keyword>
<dbReference type="STRING" id="1565605.PG1C_01615"/>
<protein>
    <recommendedName>
        <fullName evidence="4">Transmembrane protein</fullName>
    </recommendedName>
</protein>
<evidence type="ECO:0000313" key="3">
    <source>
        <dbReference type="Proteomes" id="UP000061603"/>
    </source>
</evidence>
<evidence type="ECO:0000256" key="1">
    <source>
        <dbReference type="SAM" id="Phobius"/>
    </source>
</evidence>
<organism evidence="2 3">
    <name type="scientific">Rugosibacter aromaticivorans</name>
    <dbReference type="NCBI Taxonomy" id="1565605"/>
    <lineage>
        <taxon>Bacteria</taxon>
        <taxon>Pseudomonadati</taxon>
        <taxon>Pseudomonadota</taxon>
        <taxon>Betaproteobacteria</taxon>
        <taxon>Nitrosomonadales</taxon>
        <taxon>Sterolibacteriaceae</taxon>
        <taxon>Rugosibacter</taxon>
    </lineage>
</organism>
<dbReference type="InterPro" id="IPR036249">
    <property type="entry name" value="Thioredoxin-like_sf"/>
</dbReference>
<evidence type="ECO:0000313" key="2">
    <source>
        <dbReference type="EMBL" id="AJP47513.1"/>
    </source>
</evidence>
<dbReference type="RefSeq" id="WP_202635713.1">
    <property type="nucleotide sequence ID" value="NZ_CP010554.1"/>
</dbReference>
<keyword evidence="1" id="KW-0812">Transmembrane</keyword>
<name>A0A0C5J714_9PROT</name>
<proteinExistence type="predicted"/>